<gene>
    <name evidence="1" type="ORF">B1B_15877</name>
</gene>
<dbReference type="EMBL" id="AUZY01010563">
    <property type="protein sequence ID" value="EQD38288.1"/>
    <property type="molecule type" value="Genomic_DNA"/>
</dbReference>
<reference evidence="1" key="2">
    <citation type="journal article" date="2014" name="ISME J.">
        <title>Microbial stratification in low pH oxic and suboxic macroscopic growths along an acid mine drainage.</title>
        <authorList>
            <person name="Mendez-Garcia C."/>
            <person name="Mesa V."/>
            <person name="Sprenger R.R."/>
            <person name="Richter M."/>
            <person name="Diez M.S."/>
            <person name="Solano J."/>
            <person name="Bargiela R."/>
            <person name="Golyshina O.V."/>
            <person name="Manteca A."/>
            <person name="Ramos J.L."/>
            <person name="Gallego J.R."/>
            <person name="Llorente I."/>
            <person name="Martins Dos Santos V.A."/>
            <person name="Jensen O.N."/>
            <person name="Pelaez A.I."/>
            <person name="Sanchez J."/>
            <person name="Ferrer M."/>
        </authorList>
    </citation>
    <scope>NUCLEOTIDE SEQUENCE</scope>
</reference>
<comment type="caution">
    <text evidence="1">The sequence shown here is derived from an EMBL/GenBank/DDBJ whole genome shotgun (WGS) entry which is preliminary data.</text>
</comment>
<sequence>MDLVRLALERSTSSREAVREIERLLAAYGQGGIADAHAAEPYWSSFLIVDPREAWIVETSGSTWAAKRIGPD</sequence>
<dbReference type="PANTHER" id="PTHR12994:SF17">
    <property type="entry name" value="LD30995P"/>
    <property type="match status" value="1"/>
</dbReference>
<proteinExistence type="predicted"/>
<dbReference type="AlphaFoldDB" id="T0YZ13"/>
<feature type="non-terminal residue" evidence="1">
    <location>
        <position position="72"/>
    </location>
</feature>
<organism evidence="1">
    <name type="scientific">mine drainage metagenome</name>
    <dbReference type="NCBI Taxonomy" id="410659"/>
    <lineage>
        <taxon>unclassified sequences</taxon>
        <taxon>metagenomes</taxon>
        <taxon>ecological metagenomes</taxon>
    </lineage>
</organism>
<protein>
    <submittedName>
        <fullName evidence="1">Secernin 3, isoform</fullName>
    </submittedName>
</protein>
<evidence type="ECO:0000313" key="1">
    <source>
        <dbReference type="EMBL" id="EQD38288.1"/>
    </source>
</evidence>
<dbReference type="InterPro" id="IPR005322">
    <property type="entry name" value="Peptidase_C69"/>
</dbReference>
<dbReference type="PANTHER" id="PTHR12994">
    <property type="entry name" value="SECERNIN"/>
    <property type="match status" value="1"/>
</dbReference>
<dbReference type="GO" id="GO:0070004">
    <property type="term" value="F:cysteine-type exopeptidase activity"/>
    <property type="evidence" value="ECO:0007669"/>
    <property type="project" value="InterPro"/>
</dbReference>
<reference evidence="1" key="1">
    <citation type="submission" date="2013-08" db="EMBL/GenBank/DDBJ databases">
        <authorList>
            <person name="Mendez C."/>
            <person name="Richter M."/>
            <person name="Ferrer M."/>
            <person name="Sanchez J."/>
        </authorList>
    </citation>
    <scope>NUCLEOTIDE SEQUENCE</scope>
</reference>
<dbReference type="Pfam" id="PF03577">
    <property type="entry name" value="Peptidase_C69"/>
    <property type="match status" value="1"/>
</dbReference>
<dbReference type="GO" id="GO:0016805">
    <property type="term" value="F:dipeptidase activity"/>
    <property type="evidence" value="ECO:0007669"/>
    <property type="project" value="InterPro"/>
</dbReference>
<name>T0YZ13_9ZZZZ</name>
<accession>T0YZ13</accession>
<dbReference type="GO" id="GO:0006508">
    <property type="term" value="P:proteolysis"/>
    <property type="evidence" value="ECO:0007669"/>
    <property type="project" value="InterPro"/>
</dbReference>